<gene>
    <name evidence="2" type="ORF">GGX14DRAFT_679120</name>
</gene>
<dbReference type="EMBL" id="JARJCW010000099">
    <property type="protein sequence ID" value="KAJ7194305.1"/>
    <property type="molecule type" value="Genomic_DNA"/>
</dbReference>
<comment type="caution">
    <text evidence="2">The sequence shown here is derived from an EMBL/GenBank/DDBJ whole genome shotgun (WGS) entry which is preliminary data.</text>
</comment>
<organism evidence="2 3">
    <name type="scientific">Mycena pura</name>
    <dbReference type="NCBI Taxonomy" id="153505"/>
    <lineage>
        <taxon>Eukaryota</taxon>
        <taxon>Fungi</taxon>
        <taxon>Dikarya</taxon>
        <taxon>Basidiomycota</taxon>
        <taxon>Agaricomycotina</taxon>
        <taxon>Agaricomycetes</taxon>
        <taxon>Agaricomycetidae</taxon>
        <taxon>Agaricales</taxon>
        <taxon>Marasmiineae</taxon>
        <taxon>Mycenaceae</taxon>
        <taxon>Mycena</taxon>
    </lineage>
</organism>
<evidence type="ECO:0000313" key="2">
    <source>
        <dbReference type="EMBL" id="KAJ7194305.1"/>
    </source>
</evidence>
<name>A0AAD6XZS7_9AGAR</name>
<evidence type="ECO:0000256" key="1">
    <source>
        <dbReference type="SAM" id="MobiDB-lite"/>
    </source>
</evidence>
<dbReference type="AlphaFoldDB" id="A0AAD6XZS7"/>
<evidence type="ECO:0000313" key="3">
    <source>
        <dbReference type="Proteomes" id="UP001219525"/>
    </source>
</evidence>
<proteinExistence type="predicted"/>
<keyword evidence="3" id="KW-1185">Reference proteome</keyword>
<accession>A0AAD6XZS7</accession>
<dbReference type="Proteomes" id="UP001219525">
    <property type="component" value="Unassembled WGS sequence"/>
</dbReference>
<sequence>MSTPSHTPPPATFDYAARSSPSPRLPLAISGSRLTRLRERNFCRAPALETVHVQDLPPPTAAPLQAVNHDAGSRIFVSREAVAARRRFLRETVQRESRYALQQFTSNTARWQAVEARAEKVLVEVDKISMELQDVMAMADAVVAKADAAAAKADAAAAKADAAIDALIARERAELDIFRSERIVRANSRLNGMRKALQNLEDLLRYEVLVRIMKGIDSSAKGLLTAGEIDVLKNAKFDWVAHLVKVEEHHLLPEVEGIARKLHDGLPARMQDLLSSCAAAARHYGKARRPLPYPLPTLQHAQNVLASIAHDVQHLTALDVAFALNFIAGNQSLFALEDNIDPQRQQVEDRIVKLEAKKAMWAAQLT</sequence>
<reference evidence="2" key="1">
    <citation type="submission" date="2023-03" db="EMBL/GenBank/DDBJ databases">
        <title>Massive genome expansion in bonnet fungi (Mycena s.s.) driven by repeated elements and novel gene families across ecological guilds.</title>
        <authorList>
            <consortium name="Lawrence Berkeley National Laboratory"/>
            <person name="Harder C.B."/>
            <person name="Miyauchi S."/>
            <person name="Viragh M."/>
            <person name="Kuo A."/>
            <person name="Thoen E."/>
            <person name="Andreopoulos B."/>
            <person name="Lu D."/>
            <person name="Skrede I."/>
            <person name="Drula E."/>
            <person name="Henrissat B."/>
            <person name="Morin E."/>
            <person name="Kohler A."/>
            <person name="Barry K."/>
            <person name="LaButti K."/>
            <person name="Morin E."/>
            <person name="Salamov A."/>
            <person name="Lipzen A."/>
            <person name="Mereny Z."/>
            <person name="Hegedus B."/>
            <person name="Baldrian P."/>
            <person name="Stursova M."/>
            <person name="Weitz H."/>
            <person name="Taylor A."/>
            <person name="Grigoriev I.V."/>
            <person name="Nagy L.G."/>
            <person name="Martin F."/>
            <person name="Kauserud H."/>
        </authorList>
    </citation>
    <scope>NUCLEOTIDE SEQUENCE</scope>
    <source>
        <strain evidence="2">9144</strain>
    </source>
</reference>
<protein>
    <submittedName>
        <fullName evidence="2">Uncharacterized protein</fullName>
    </submittedName>
</protein>
<feature type="compositionally biased region" description="Pro residues" evidence="1">
    <location>
        <begin position="1"/>
        <end position="11"/>
    </location>
</feature>
<feature type="region of interest" description="Disordered" evidence="1">
    <location>
        <begin position="1"/>
        <end position="22"/>
    </location>
</feature>